<proteinExistence type="predicted"/>
<evidence type="ECO:0000313" key="2">
    <source>
        <dbReference type="EMBL" id="MBW0525480.1"/>
    </source>
</evidence>
<protein>
    <submittedName>
        <fullName evidence="2">Uncharacterized protein</fullName>
    </submittedName>
</protein>
<evidence type="ECO:0000256" key="1">
    <source>
        <dbReference type="SAM" id="Phobius"/>
    </source>
</evidence>
<evidence type="ECO:0000313" key="3">
    <source>
        <dbReference type="Proteomes" id="UP000765509"/>
    </source>
</evidence>
<feature type="transmembrane region" description="Helical" evidence="1">
    <location>
        <begin position="61"/>
        <end position="79"/>
    </location>
</feature>
<keyword evidence="1" id="KW-0472">Membrane</keyword>
<organism evidence="2 3">
    <name type="scientific">Austropuccinia psidii MF-1</name>
    <dbReference type="NCBI Taxonomy" id="1389203"/>
    <lineage>
        <taxon>Eukaryota</taxon>
        <taxon>Fungi</taxon>
        <taxon>Dikarya</taxon>
        <taxon>Basidiomycota</taxon>
        <taxon>Pucciniomycotina</taxon>
        <taxon>Pucciniomycetes</taxon>
        <taxon>Pucciniales</taxon>
        <taxon>Sphaerophragmiaceae</taxon>
        <taxon>Austropuccinia</taxon>
    </lineage>
</organism>
<keyword evidence="1" id="KW-1133">Transmembrane helix</keyword>
<gene>
    <name evidence="2" type="ORF">O181_065195</name>
</gene>
<name>A0A9Q3ELU2_9BASI</name>
<dbReference type="AlphaFoldDB" id="A0A9Q3ELU2"/>
<keyword evidence="3" id="KW-1185">Reference proteome</keyword>
<dbReference type="EMBL" id="AVOT02031841">
    <property type="protein sequence ID" value="MBW0525480.1"/>
    <property type="molecule type" value="Genomic_DNA"/>
</dbReference>
<accession>A0A9Q3ELU2</accession>
<sequence length="110" mass="12169">MILTLLLGPQDETTMLPPSPPLKLLMLLPPAACNPYAPAAPSRYASNTALNPPYAWAPPPLTILTLLYYIHCVWWLVGVHNQHNQGKMLSGLLCQRNLRGNWSVYSQCCG</sequence>
<dbReference type="Proteomes" id="UP000765509">
    <property type="component" value="Unassembled WGS sequence"/>
</dbReference>
<keyword evidence="1" id="KW-0812">Transmembrane</keyword>
<reference evidence="2" key="1">
    <citation type="submission" date="2021-03" db="EMBL/GenBank/DDBJ databases">
        <title>Draft genome sequence of rust myrtle Austropuccinia psidii MF-1, a brazilian biotype.</title>
        <authorList>
            <person name="Quecine M.C."/>
            <person name="Pachon D.M.R."/>
            <person name="Bonatelli M.L."/>
            <person name="Correr F.H."/>
            <person name="Franceschini L.M."/>
            <person name="Leite T.F."/>
            <person name="Margarido G.R.A."/>
            <person name="Almeida C.A."/>
            <person name="Ferrarezi J.A."/>
            <person name="Labate C.A."/>
        </authorList>
    </citation>
    <scope>NUCLEOTIDE SEQUENCE</scope>
    <source>
        <strain evidence="2">MF-1</strain>
    </source>
</reference>
<comment type="caution">
    <text evidence="2">The sequence shown here is derived from an EMBL/GenBank/DDBJ whole genome shotgun (WGS) entry which is preliminary data.</text>
</comment>